<dbReference type="RefSeq" id="WP_092065450.1">
    <property type="nucleotide sequence ID" value="NZ_FNIN01000007.1"/>
</dbReference>
<keyword evidence="2" id="KW-1185">Reference proteome</keyword>
<organism evidence="1 2">
    <name type="scientific">Desulfonauticus submarinus</name>
    <dbReference type="NCBI Taxonomy" id="206665"/>
    <lineage>
        <taxon>Bacteria</taxon>
        <taxon>Pseudomonadati</taxon>
        <taxon>Thermodesulfobacteriota</taxon>
        <taxon>Desulfovibrionia</taxon>
        <taxon>Desulfovibrionales</taxon>
        <taxon>Desulfonauticaceae</taxon>
        <taxon>Desulfonauticus</taxon>
    </lineage>
</organism>
<evidence type="ECO:0000313" key="2">
    <source>
        <dbReference type="Proteomes" id="UP000199602"/>
    </source>
</evidence>
<protein>
    <submittedName>
        <fullName evidence="1">Cobalt/nickel transport protein</fullName>
    </submittedName>
</protein>
<gene>
    <name evidence="1" type="ORF">SAMN04488516_10713</name>
</gene>
<dbReference type="STRING" id="206665.SAMN04488516_10713"/>
<proteinExistence type="predicted"/>
<dbReference type="InterPro" id="IPR019613">
    <property type="entry name" value="DUF4198"/>
</dbReference>
<dbReference type="AlphaFoldDB" id="A0A1H0E7V3"/>
<reference evidence="1 2" key="1">
    <citation type="submission" date="2016-10" db="EMBL/GenBank/DDBJ databases">
        <authorList>
            <person name="de Groot N.N."/>
        </authorList>
    </citation>
    <scope>NUCLEOTIDE SEQUENCE [LARGE SCALE GENOMIC DNA]</scope>
    <source>
        <strain evidence="1 2">DSM 15269</strain>
    </source>
</reference>
<dbReference type="EMBL" id="FNIN01000007">
    <property type="protein sequence ID" value="SDN78464.1"/>
    <property type="molecule type" value="Genomic_DNA"/>
</dbReference>
<dbReference type="Proteomes" id="UP000199602">
    <property type="component" value="Unassembled WGS sequence"/>
</dbReference>
<evidence type="ECO:0000313" key="1">
    <source>
        <dbReference type="EMBL" id="SDN78464.1"/>
    </source>
</evidence>
<accession>A0A1H0E7V3</accession>
<sequence length="254" mass="28899">MRLVKFFLILMLLTLPLTAYAHFGFLLPQKSMITPEAKTIELMLAFIHPMEMKGMELVKPEKFGVKVGDKIIDLRKNLNKISFLGHTAWKTSFKFKRPGVYQFFMKPTPYFEPAEDKYIIHYTKTFVAAFGDEEGWDNPIGLKTEIIPLTRPFGLYAGNTFQGKVLVNGKPAANCDVEVEFFNQKGLTPPGEYYITQVVKTDQNGIFTYTPPAAGWWGFAGLNTADFTLPYKGKQKEVELGAVLWLYFAPWPSK</sequence>
<name>A0A1H0E7V3_9BACT</name>
<dbReference type="Pfam" id="PF10670">
    <property type="entry name" value="DUF4198"/>
    <property type="match status" value="1"/>
</dbReference>
<dbReference type="OrthoDB" id="9780723at2"/>